<protein>
    <submittedName>
        <fullName evidence="1">Uncharacterized protein</fullName>
    </submittedName>
</protein>
<proteinExistence type="predicted"/>
<accession>A0A8S1Y9E7</accession>
<gene>
    <name evidence="1" type="ORF">POCTA_138.1.T1470145</name>
</gene>
<evidence type="ECO:0000313" key="2">
    <source>
        <dbReference type="Proteomes" id="UP000683925"/>
    </source>
</evidence>
<evidence type="ECO:0000313" key="1">
    <source>
        <dbReference type="EMBL" id="CAD8209557.1"/>
    </source>
</evidence>
<dbReference type="Proteomes" id="UP000683925">
    <property type="component" value="Unassembled WGS sequence"/>
</dbReference>
<comment type="caution">
    <text evidence="1">The sequence shown here is derived from an EMBL/GenBank/DDBJ whole genome shotgun (WGS) entry which is preliminary data.</text>
</comment>
<name>A0A8S1Y9E7_PAROT</name>
<sequence>MSPPFLDVKARQQTFSSDIEYNEILAQSTFPIFLDIILLDNAFSCIAVLIISHQLIFQSQDALIMKGELINQSGQDLQTLSKQKGCCLFKKPNKIILTFIIQIKYYQFTI</sequence>
<dbReference type="EMBL" id="CAJJDP010000149">
    <property type="protein sequence ID" value="CAD8209557.1"/>
    <property type="molecule type" value="Genomic_DNA"/>
</dbReference>
<organism evidence="1 2">
    <name type="scientific">Paramecium octaurelia</name>
    <dbReference type="NCBI Taxonomy" id="43137"/>
    <lineage>
        <taxon>Eukaryota</taxon>
        <taxon>Sar</taxon>
        <taxon>Alveolata</taxon>
        <taxon>Ciliophora</taxon>
        <taxon>Intramacronucleata</taxon>
        <taxon>Oligohymenophorea</taxon>
        <taxon>Peniculida</taxon>
        <taxon>Parameciidae</taxon>
        <taxon>Paramecium</taxon>
    </lineage>
</organism>
<dbReference type="AlphaFoldDB" id="A0A8S1Y9E7"/>
<reference evidence="1" key="1">
    <citation type="submission" date="2021-01" db="EMBL/GenBank/DDBJ databases">
        <authorList>
            <consortium name="Genoscope - CEA"/>
            <person name="William W."/>
        </authorList>
    </citation>
    <scope>NUCLEOTIDE SEQUENCE</scope>
</reference>
<keyword evidence="2" id="KW-1185">Reference proteome</keyword>